<proteinExistence type="predicted"/>
<dbReference type="EMBL" id="GBRH01275887">
    <property type="protein sequence ID" value="JAD22008.1"/>
    <property type="molecule type" value="Transcribed_RNA"/>
</dbReference>
<reference evidence="1" key="2">
    <citation type="journal article" date="2015" name="Data Brief">
        <title>Shoot transcriptome of the giant reed, Arundo donax.</title>
        <authorList>
            <person name="Barrero R.A."/>
            <person name="Guerrero F.D."/>
            <person name="Moolhuijzen P."/>
            <person name="Goolsby J.A."/>
            <person name="Tidwell J."/>
            <person name="Bellgard S.E."/>
            <person name="Bellgard M.I."/>
        </authorList>
    </citation>
    <scope>NUCLEOTIDE SEQUENCE</scope>
    <source>
        <tissue evidence="1">Shoot tissue taken approximately 20 cm above the soil surface</tissue>
    </source>
</reference>
<evidence type="ECO:0000313" key="1">
    <source>
        <dbReference type="EMBL" id="JAD22008.1"/>
    </source>
</evidence>
<organism evidence="1">
    <name type="scientific">Arundo donax</name>
    <name type="common">Giant reed</name>
    <name type="synonym">Donax arundinaceus</name>
    <dbReference type="NCBI Taxonomy" id="35708"/>
    <lineage>
        <taxon>Eukaryota</taxon>
        <taxon>Viridiplantae</taxon>
        <taxon>Streptophyta</taxon>
        <taxon>Embryophyta</taxon>
        <taxon>Tracheophyta</taxon>
        <taxon>Spermatophyta</taxon>
        <taxon>Magnoliopsida</taxon>
        <taxon>Liliopsida</taxon>
        <taxon>Poales</taxon>
        <taxon>Poaceae</taxon>
        <taxon>PACMAD clade</taxon>
        <taxon>Arundinoideae</taxon>
        <taxon>Arundineae</taxon>
        <taxon>Arundo</taxon>
    </lineage>
</organism>
<sequence>MSFKSPSKSSKLLSNHPFVAFILRSSSIKRSTVNSFSQPFDSSYKRSLAAFLQVLKLSNPLLVPASKISGLA</sequence>
<name>A0A0A8Y9K3_ARUDO</name>
<accession>A0A0A8Y9K3</accession>
<reference evidence="1" key="1">
    <citation type="submission" date="2014-09" db="EMBL/GenBank/DDBJ databases">
        <authorList>
            <person name="Magalhaes I.L.F."/>
            <person name="Oliveira U."/>
            <person name="Santos F.R."/>
            <person name="Vidigal T.H.D.A."/>
            <person name="Brescovit A.D."/>
            <person name="Santos A.J."/>
        </authorList>
    </citation>
    <scope>NUCLEOTIDE SEQUENCE</scope>
    <source>
        <tissue evidence="1">Shoot tissue taken approximately 20 cm above the soil surface</tissue>
    </source>
</reference>
<protein>
    <submittedName>
        <fullName evidence="1">Uncharacterized protein</fullName>
    </submittedName>
</protein>
<dbReference type="AlphaFoldDB" id="A0A0A8Y9K3"/>